<dbReference type="InterPro" id="IPR028082">
    <property type="entry name" value="Peripla_BP_I"/>
</dbReference>
<dbReference type="PRINTS" id="PR00036">
    <property type="entry name" value="HTHLACI"/>
</dbReference>
<dbReference type="Proteomes" id="UP000195913">
    <property type="component" value="Unassembled WGS sequence"/>
</dbReference>
<dbReference type="SUPFAM" id="SSF53822">
    <property type="entry name" value="Periplasmic binding protein-like I"/>
    <property type="match status" value="1"/>
</dbReference>
<accession>A0A1R4EYJ6</accession>
<dbReference type="CDD" id="cd01392">
    <property type="entry name" value="HTH_LacI"/>
    <property type="match status" value="1"/>
</dbReference>
<dbReference type="PANTHER" id="PTHR30146:SF153">
    <property type="entry name" value="LACTOSE OPERON REPRESSOR"/>
    <property type="match status" value="1"/>
</dbReference>
<evidence type="ECO:0000259" key="4">
    <source>
        <dbReference type="PROSITE" id="PS50932"/>
    </source>
</evidence>
<dbReference type="InterPro" id="IPR010982">
    <property type="entry name" value="Lambda_DNA-bd_dom_sf"/>
</dbReference>
<dbReference type="InterPro" id="IPR000843">
    <property type="entry name" value="HTH_LacI"/>
</dbReference>
<dbReference type="SMART" id="SM00354">
    <property type="entry name" value="HTH_LACI"/>
    <property type="match status" value="1"/>
</dbReference>
<dbReference type="GO" id="GO:0000976">
    <property type="term" value="F:transcription cis-regulatory region binding"/>
    <property type="evidence" value="ECO:0007669"/>
    <property type="project" value="TreeGrafter"/>
</dbReference>
<dbReference type="PANTHER" id="PTHR30146">
    <property type="entry name" value="LACI-RELATED TRANSCRIPTIONAL REPRESSOR"/>
    <property type="match status" value="1"/>
</dbReference>
<keyword evidence="3" id="KW-0804">Transcription</keyword>
<evidence type="ECO:0000313" key="6">
    <source>
        <dbReference type="Proteomes" id="UP000195913"/>
    </source>
</evidence>
<name>A0A1R4EYJ6_9MICC</name>
<dbReference type="Pfam" id="PF00532">
    <property type="entry name" value="Peripla_BP_1"/>
    <property type="match status" value="1"/>
</dbReference>
<evidence type="ECO:0000256" key="3">
    <source>
        <dbReference type="ARBA" id="ARBA00023163"/>
    </source>
</evidence>
<sequence length="355" mass="35981">MSATTLAEVARKAGVSAATASRVLNGSARIPGPEIAANVRRAALELGYVPNAQAQGLAKSSSGVIGLIVHDIADPYFAAIAHGVQEAARERNKLVMLATTGGTPAEEATAVSAFAAHRADAIILAGSRTTAAADREANSTLANELDLYCRNDGQVAVIGRPVEGTGSPEHHHVIAIPNEDLACQLAGALAANHRGPFLIVAGPEGLATSDDRVRGFQHGLHAAGVPAAEVLHTGLDRAGGHATGAELAPRVAAAHREGAPVCLFAVSDVMAIGLVAGLREGGVQVPRDAAVAGFDDIETLRDFHPGLTTVRLPLLHIGRIAVESTVALPGGAAGAEPTVTGELVLRRSTTAAGQG</sequence>
<keyword evidence="2" id="KW-0238">DNA-binding</keyword>
<dbReference type="InterPro" id="IPR001761">
    <property type="entry name" value="Peripla_BP/Lac1_sug-bd_dom"/>
</dbReference>
<evidence type="ECO:0000313" key="5">
    <source>
        <dbReference type="EMBL" id="SJM48701.1"/>
    </source>
</evidence>
<dbReference type="Pfam" id="PF13377">
    <property type="entry name" value="Peripla_BP_3"/>
    <property type="match status" value="1"/>
</dbReference>
<dbReference type="PROSITE" id="PS00356">
    <property type="entry name" value="HTH_LACI_1"/>
    <property type="match status" value="1"/>
</dbReference>
<reference evidence="5 6" key="1">
    <citation type="submission" date="2017-02" db="EMBL/GenBank/DDBJ databases">
        <authorList>
            <person name="Peterson S.W."/>
        </authorList>
    </citation>
    <scope>NUCLEOTIDE SEQUENCE [LARGE SCALE GENOMIC DNA]</scope>
    <source>
        <strain evidence="5 6">B Ar 00.02</strain>
    </source>
</reference>
<evidence type="ECO:0000256" key="1">
    <source>
        <dbReference type="ARBA" id="ARBA00023015"/>
    </source>
</evidence>
<evidence type="ECO:0000256" key="2">
    <source>
        <dbReference type="ARBA" id="ARBA00023125"/>
    </source>
</evidence>
<proteinExistence type="predicted"/>
<dbReference type="EMBL" id="FUHW01000007">
    <property type="protein sequence ID" value="SJM48701.1"/>
    <property type="molecule type" value="Genomic_DNA"/>
</dbReference>
<dbReference type="Pfam" id="PF00356">
    <property type="entry name" value="LacI"/>
    <property type="match status" value="1"/>
</dbReference>
<dbReference type="PROSITE" id="PS50932">
    <property type="entry name" value="HTH_LACI_2"/>
    <property type="match status" value="1"/>
</dbReference>
<protein>
    <submittedName>
        <fullName evidence="5">Transcriptional regulator, LacI family</fullName>
    </submittedName>
</protein>
<dbReference type="RefSeq" id="WP_086994366.1">
    <property type="nucleotide sequence ID" value="NZ_FUHW01000007.1"/>
</dbReference>
<dbReference type="AlphaFoldDB" id="A0A1R4EYJ6"/>
<dbReference type="InterPro" id="IPR046335">
    <property type="entry name" value="LacI/GalR-like_sensor"/>
</dbReference>
<dbReference type="CDD" id="cd06267">
    <property type="entry name" value="PBP1_LacI_sugar_binding-like"/>
    <property type="match status" value="1"/>
</dbReference>
<dbReference type="SUPFAM" id="SSF47413">
    <property type="entry name" value="lambda repressor-like DNA-binding domains"/>
    <property type="match status" value="1"/>
</dbReference>
<organism evidence="5 6">
    <name type="scientific">Arthrobacter rhombi</name>
    <dbReference type="NCBI Taxonomy" id="71253"/>
    <lineage>
        <taxon>Bacteria</taxon>
        <taxon>Bacillati</taxon>
        <taxon>Actinomycetota</taxon>
        <taxon>Actinomycetes</taxon>
        <taxon>Micrococcales</taxon>
        <taxon>Micrococcaceae</taxon>
        <taxon>Arthrobacter</taxon>
    </lineage>
</organism>
<dbReference type="Gene3D" id="3.40.50.2300">
    <property type="match status" value="2"/>
</dbReference>
<gene>
    <name evidence="5" type="ORF">FM101_01400</name>
</gene>
<keyword evidence="1" id="KW-0805">Transcription regulation</keyword>
<dbReference type="GO" id="GO:0003700">
    <property type="term" value="F:DNA-binding transcription factor activity"/>
    <property type="evidence" value="ECO:0007669"/>
    <property type="project" value="TreeGrafter"/>
</dbReference>
<dbReference type="Gene3D" id="1.10.260.40">
    <property type="entry name" value="lambda repressor-like DNA-binding domains"/>
    <property type="match status" value="1"/>
</dbReference>
<feature type="domain" description="HTH lacI-type" evidence="4">
    <location>
        <begin position="4"/>
        <end position="59"/>
    </location>
</feature>
<keyword evidence="6" id="KW-1185">Reference proteome</keyword>